<reference evidence="2 3" key="1">
    <citation type="submission" date="2016-10" db="EMBL/GenBank/DDBJ databases">
        <authorList>
            <person name="de Groot N.N."/>
        </authorList>
    </citation>
    <scope>NUCLEOTIDE SEQUENCE [LARGE SCALE GENOMIC DNA]</scope>
    <source>
        <strain evidence="2 3">NE2</strain>
    </source>
</reference>
<proteinExistence type="predicted"/>
<keyword evidence="3" id="KW-1185">Reference proteome</keyword>
<dbReference type="OrthoDB" id="8440875at2"/>
<evidence type="ECO:0000313" key="2">
    <source>
        <dbReference type="EMBL" id="SFK69198.1"/>
    </source>
</evidence>
<name>A0A1I4BK99_9HYPH</name>
<dbReference type="AlphaFoldDB" id="A0A1I4BK99"/>
<keyword evidence="1" id="KW-1133">Transmembrane helix</keyword>
<dbReference type="Proteomes" id="UP000198755">
    <property type="component" value="Unassembled WGS sequence"/>
</dbReference>
<evidence type="ECO:0000256" key="1">
    <source>
        <dbReference type="SAM" id="Phobius"/>
    </source>
</evidence>
<evidence type="ECO:0000313" key="3">
    <source>
        <dbReference type="Proteomes" id="UP000198755"/>
    </source>
</evidence>
<accession>A0A1I4BK99</accession>
<organism evidence="2 3">
    <name type="scientific">Methylocapsa palsarum</name>
    <dbReference type="NCBI Taxonomy" id="1612308"/>
    <lineage>
        <taxon>Bacteria</taxon>
        <taxon>Pseudomonadati</taxon>
        <taxon>Pseudomonadota</taxon>
        <taxon>Alphaproteobacteria</taxon>
        <taxon>Hyphomicrobiales</taxon>
        <taxon>Beijerinckiaceae</taxon>
        <taxon>Methylocapsa</taxon>
    </lineage>
</organism>
<dbReference type="RefSeq" id="WP_091685174.1">
    <property type="nucleotide sequence ID" value="NZ_FOSN01000015.1"/>
</dbReference>
<dbReference type="EMBL" id="FOSN01000015">
    <property type="protein sequence ID" value="SFK69198.1"/>
    <property type="molecule type" value="Genomic_DNA"/>
</dbReference>
<protein>
    <submittedName>
        <fullName evidence="2">Uncharacterized protein</fullName>
    </submittedName>
</protein>
<sequence>MNVNGRLILMLLMAIVVLIGGNVIVFLYPRWEASQPARERLEAENQGSCLKVSDFYSVHLTSFFYGTSDDAVSSKDKDQSHGQYCDRIPGTGLVVFTVDLMEQEARDQAVALSLSRYDSQGQLKLLRELPAKIHPDGVLTMNAAVPEKGRYILKVAFGAAKTKDDIIEMPIMVAP</sequence>
<keyword evidence="1" id="KW-0812">Transmembrane</keyword>
<gene>
    <name evidence="2" type="ORF">SAMN05444581_11565</name>
</gene>
<keyword evidence="1" id="KW-0472">Membrane</keyword>
<feature type="transmembrane region" description="Helical" evidence="1">
    <location>
        <begin position="6"/>
        <end position="28"/>
    </location>
</feature>